<organism evidence="1">
    <name type="scientific">marine metagenome</name>
    <dbReference type="NCBI Taxonomy" id="408172"/>
    <lineage>
        <taxon>unclassified sequences</taxon>
        <taxon>metagenomes</taxon>
        <taxon>ecological metagenomes</taxon>
    </lineage>
</organism>
<accession>A0A382W3Z5</accession>
<reference evidence="1" key="1">
    <citation type="submission" date="2018-05" db="EMBL/GenBank/DDBJ databases">
        <authorList>
            <person name="Lanie J.A."/>
            <person name="Ng W.-L."/>
            <person name="Kazmierczak K.M."/>
            <person name="Andrzejewski T.M."/>
            <person name="Davidsen T.M."/>
            <person name="Wayne K.J."/>
            <person name="Tettelin H."/>
            <person name="Glass J.I."/>
            <person name="Rusch D."/>
            <person name="Podicherti R."/>
            <person name="Tsui H.-C.T."/>
            <person name="Winkler M.E."/>
        </authorList>
    </citation>
    <scope>NUCLEOTIDE SEQUENCE</scope>
</reference>
<dbReference type="AlphaFoldDB" id="A0A382W3Z5"/>
<evidence type="ECO:0000313" key="1">
    <source>
        <dbReference type="EMBL" id="SVD53404.1"/>
    </source>
</evidence>
<name>A0A382W3Z5_9ZZZZ</name>
<proteinExistence type="predicted"/>
<gene>
    <name evidence="1" type="ORF">METZ01_LOCUS406258</name>
</gene>
<sequence>MHASRLSDPTVRQVVVMSAAQVGKVVRTRELVEFSQVI</sequence>
<dbReference type="EMBL" id="UINC01156789">
    <property type="protein sequence ID" value="SVD53404.1"/>
    <property type="molecule type" value="Genomic_DNA"/>
</dbReference>
<protein>
    <submittedName>
        <fullName evidence="1">Uncharacterized protein</fullName>
    </submittedName>
</protein>